<keyword evidence="12 14" id="KW-0378">Hydrolase</keyword>
<sequence>MLEIEYKVESLGYRKIACIDEVGRGCLAGDVVACAIIMPQGLIINGVKDSKKLSEKKREALYDEILLKSIACGIGRVNSNIIDEINIKEATRLAMKYAVENLKDREENKVEPDFLLIDAEKVSLNIPQESIIKGDDKSHGIACASIIAKVFRDRLCIKWDKEFEGYNLKKHKGYGTKEHREAIQKLGPSSIHRLTFLKNILK</sequence>
<evidence type="ECO:0000256" key="9">
    <source>
        <dbReference type="ARBA" id="ARBA00022722"/>
    </source>
</evidence>
<comment type="cofactor">
    <cofactor evidence="14 15">
        <name>Mn(2+)</name>
        <dbReference type="ChEBI" id="CHEBI:29035"/>
    </cofactor>
    <cofactor evidence="14 15">
        <name>Mg(2+)</name>
        <dbReference type="ChEBI" id="CHEBI:18420"/>
    </cofactor>
    <text evidence="14 15">Manganese or magnesium. Binds 1 divalent metal ion per monomer in the absence of substrate. May bind a second metal ion after substrate binding.</text>
</comment>
<proteinExistence type="inferred from homology"/>
<dbReference type="InterPro" id="IPR036397">
    <property type="entry name" value="RNaseH_sf"/>
</dbReference>
<reference evidence="18 19" key="1">
    <citation type="submission" date="2019-09" db="EMBL/GenBank/DDBJ databases">
        <title>In-depth cultivation of the pig gut microbiome towards novel bacterial diversity and tailored functional studies.</title>
        <authorList>
            <person name="Wylensek D."/>
            <person name="Hitch T.C.A."/>
            <person name="Clavel T."/>
        </authorList>
    </citation>
    <scope>NUCLEOTIDE SEQUENCE [LARGE SCALE GENOMIC DNA]</scope>
    <source>
        <strain evidence="18 19">WCA3-693-APC-4?</strain>
    </source>
</reference>
<dbReference type="Proteomes" id="UP000469523">
    <property type="component" value="Unassembled WGS sequence"/>
</dbReference>
<feature type="binding site" evidence="14 15">
    <location>
        <position position="118"/>
    </location>
    <ligand>
        <name>a divalent metal cation</name>
        <dbReference type="ChEBI" id="CHEBI:60240"/>
    </ligand>
</feature>
<dbReference type="EC" id="3.1.26.4" evidence="6 14"/>
<dbReference type="PROSITE" id="PS51975">
    <property type="entry name" value="RNASE_H_2"/>
    <property type="match status" value="1"/>
</dbReference>
<dbReference type="Pfam" id="PF01351">
    <property type="entry name" value="RNase_HII"/>
    <property type="match status" value="1"/>
</dbReference>
<evidence type="ECO:0000313" key="18">
    <source>
        <dbReference type="EMBL" id="MSU00039.1"/>
    </source>
</evidence>
<dbReference type="GO" id="GO:0006298">
    <property type="term" value="P:mismatch repair"/>
    <property type="evidence" value="ECO:0007669"/>
    <property type="project" value="TreeGrafter"/>
</dbReference>
<dbReference type="InterPro" id="IPR012337">
    <property type="entry name" value="RNaseH-like_sf"/>
</dbReference>
<keyword evidence="8 14" id="KW-0963">Cytoplasm</keyword>
<evidence type="ECO:0000256" key="2">
    <source>
        <dbReference type="ARBA" id="ARBA00001946"/>
    </source>
</evidence>
<evidence type="ECO:0000256" key="11">
    <source>
        <dbReference type="ARBA" id="ARBA00022759"/>
    </source>
</evidence>
<dbReference type="GO" id="GO:0003723">
    <property type="term" value="F:RNA binding"/>
    <property type="evidence" value="ECO:0007669"/>
    <property type="project" value="UniProtKB-UniRule"/>
</dbReference>
<dbReference type="NCBIfam" id="NF000594">
    <property type="entry name" value="PRK00015.1-1"/>
    <property type="match status" value="1"/>
</dbReference>
<keyword evidence="11 14" id="KW-0255">Endonuclease</keyword>
<dbReference type="CDD" id="cd07182">
    <property type="entry name" value="RNase_HII_bacteria_HII_like"/>
    <property type="match status" value="1"/>
</dbReference>
<dbReference type="RefSeq" id="WP_216585146.1">
    <property type="nucleotide sequence ID" value="NZ_JAHLPJ010000001.1"/>
</dbReference>
<keyword evidence="9 14" id="KW-0540">Nuclease</keyword>
<dbReference type="EMBL" id="VUNQ01000001">
    <property type="protein sequence ID" value="MSU00039.1"/>
    <property type="molecule type" value="Genomic_DNA"/>
</dbReference>
<evidence type="ECO:0000256" key="14">
    <source>
        <dbReference type="HAMAP-Rule" id="MF_00052"/>
    </source>
</evidence>
<organism evidence="18 19">
    <name type="scientific">Tissierella pigra</name>
    <dbReference type="NCBI Taxonomy" id="2607614"/>
    <lineage>
        <taxon>Bacteria</taxon>
        <taxon>Bacillati</taxon>
        <taxon>Bacillota</taxon>
        <taxon>Tissierellia</taxon>
        <taxon>Tissierellales</taxon>
        <taxon>Tissierellaceae</taxon>
        <taxon>Tissierella</taxon>
    </lineage>
</organism>
<evidence type="ECO:0000256" key="7">
    <source>
        <dbReference type="ARBA" id="ARBA00019179"/>
    </source>
</evidence>
<dbReference type="SUPFAM" id="SSF53098">
    <property type="entry name" value="Ribonuclease H-like"/>
    <property type="match status" value="1"/>
</dbReference>
<protein>
    <recommendedName>
        <fullName evidence="7 14">Ribonuclease HII</fullName>
        <shortName evidence="14">RNase HII</shortName>
        <ecNumber evidence="6 14">3.1.26.4</ecNumber>
    </recommendedName>
</protein>
<comment type="subcellular location">
    <subcellularLocation>
        <location evidence="4 14">Cytoplasm</location>
    </subcellularLocation>
</comment>
<feature type="binding site" evidence="14 15">
    <location>
        <position position="20"/>
    </location>
    <ligand>
        <name>a divalent metal cation</name>
        <dbReference type="ChEBI" id="CHEBI:60240"/>
    </ligand>
</feature>
<keyword evidence="19" id="KW-1185">Reference proteome</keyword>
<evidence type="ECO:0000256" key="13">
    <source>
        <dbReference type="ARBA" id="ARBA00023211"/>
    </source>
</evidence>
<evidence type="ECO:0000256" key="10">
    <source>
        <dbReference type="ARBA" id="ARBA00022723"/>
    </source>
</evidence>
<dbReference type="GO" id="GO:0005737">
    <property type="term" value="C:cytoplasm"/>
    <property type="evidence" value="ECO:0007669"/>
    <property type="project" value="UniProtKB-SubCell"/>
</dbReference>
<gene>
    <name evidence="14" type="primary">rnhB</name>
    <name evidence="18" type="ORF">FYJ83_00985</name>
</gene>
<comment type="function">
    <text evidence="3 14 16">Endonuclease that specifically degrades the RNA of RNA-DNA hybrids.</text>
</comment>
<evidence type="ECO:0000256" key="8">
    <source>
        <dbReference type="ARBA" id="ARBA00022490"/>
    </source>
</evidence>
<evidence type="ECO:0000256" key="12">
    <source>
        <dbReference type="ARBA" id="ARBA00022801"/>
    </source>
</evidence>
<feature type="domain" description="RNase H type-2" evidence="17">
    <location>
        <begin position="14"/>
        <end position="202"/>
    </location>
</feature>
<dbReference type="GO" id="GO:0043137">
    <property type="term" value="P:DNA replication, removal of RNA primer"/>
    <property type="evidence" value="ECO:0007669"/>
    <property type="project" value="TreeGrafter"/>
</dbReference>
<keyword evidence="13 14" id="KW-0464">Manganese</keyword>
<evidence type="ECO:0000256" key="6">
    <source>
        <dbReference type="ARBA" id="ARBA00012180"/>
    </source>
</evidence>
<dbReference type="InterPro" id="IPR022898">
    <property type="entry name" value="RNase_HII"/>
</dbReference>
<evidence type="ECO:0000256" key="1">
    <source>
        <dbReference type="ARBA" id="ARBA00000077"/>
    </source>
</evidence>
<dbReference type="Gene3D" id="3.30.420.10">
    <property type="entry name" value="Ribonuclease H-like superfamily/Ribonuclease H"/>
    <property type="match status" value="1"/>
</dbReference>
<keyword evidence="10 14" id="KW-0479">Metal-binding</keyword>
<evidence type="ECO:0000256" key="5">
    <source>
        <dbReference type="ARBA" id="ARBA00007383"/>
    </source>
</evidence>
<evidence type="ECO:0000256" key="3">
    <source>
        <dbReference type="ARBA" id="ARBA00004065"/>
    </source>
</evidence>
<feature type="binding site" evidence="14 15">
    <location>
        <position position="21"/>
    </location>
    <ligand>
        <name>a divalent metal cation</name>
        <dbReference type="ChEBI" id="CHEBI:60240"/>
    </ligand>
</feature>
<accession>A0A6N7XDD1</accession>
<evidence type="ECO:0000256" key="4">
    <source>
        <dbReference type="ARBA" id="ARBA00004496"/>
    </source>
</evidence>
<dbReference type="HAMAP" id="MF_00052_B">
    <property type="entry name" value="RNase_HII_B"/>
    <property type="match status" value="1"/>
</dbReference>
<evidence type="ECO:0000256" key="16">
    <source>
        <dbReference type="RuleBase" id="RU003515"/>
    </source>
</evidence>
<evidence type="ECO:0000259" key="17">
    <source>
        <dbReference type="PROSITE" id="PS51975"/>
    </source>
</evidence>
<comment type="cofactor">
    <cofactor evidence="2">
        <name>Mg(2+)</name>
        <dbReference type="ChEBI" id="CHEBI:18420"/>
    </cofactor>
</comment>
<dbReference type="AlphaFoldDB" id="A0A6N7XDD1"/>
<dbReference type="GO" id="GO:0004523">
    <property type="term" value="F:RNA-DNA hybrid ribonuclease activity"/>
    <property type="evidence" value="ECO:0007669"/>
    <property type="project" value="UniProtKB-UniRule"/>
</dbReference>
<comment type="caution">
    <text evidence="18">The sequence shown here is derived from an EMBL/GenBank/DDBJ whole genome shotgun (WGS) entry which is preliminary data.</text>
</comment>
<dbReference type="PANTHER" id="PTHR10954:SF18">
    <property type="entry name" value="RIBONUCLEASE HII"/>
    <property type="match status" value="1"/>
</dbReference>
<dbReference type="PANTHER" id="PTHR10954">
    <property type="entry name" value="RIBONUCLEASE H2 SUBUNIT A"/>
    <property type="match status" value="1"/>
</dbReference>
<dbReference type="InterPro" id="IPR024567">
    <property type="entry name" value="RNase_HII/HIII_dom"/>
</dbReference>
<dbReference type="GO" id="GO:0030145">
    <property type="term" value="F:manganese ion binding"/>
    <property type="evidence" value="ECO:0007669"/>
    <property type="project" value="UniProtKB-UniRule"/>
</dbReference>
<comment type="catalytic activity">
    <reaction evidence="1 14 15 16">
        <text>Endonucleolytic cleavage to 5'-phosphomonoester.</text>
        <dbReference type="EC" id="3.1.26.4"/>
    </reaction>
</comment>
<evidence type="ECO:0000256" key="15">
    <source>
        <dbReference type="PROSITE-ProRule" id="PRU01319"/>
    </source>
</evidence>
<dbReference type="GO" id="GO:0032299">
    <property type="term" value="C:ribonuclease H2 complex"/>
    <property type="evidence" value="ECO:0007669"/>
    <property type="project" value="TreeGrafter"/>
</dbReference>
<evidence type="ECO:0000313" key="19">
    <source>
        <dbReference type="Proteomes" id="UP000469523"/>
    </source>
</evidence>
<name>A0A6N7XDD1_9FIRM</name>
<dbReference type="NCBIfam" id="NF000595">
    <property type="entry name" value="PRK00015.1-3"/>
    <property type="match status" value="1"/>
</dbReference>
<dbReference type="InterPro" id="IPR001352">
    <property type="entry name" value="RNase_HII/HIII"/>
</dbReference>
<comment type="similarity">
    <text evidence="5 14 16">Belongs to the RNase HII family.</text>
</comment>